<dbReference type="Pfam" id="PF00084">
    <property type="entry name" value="Sushi"/>
    <property type="match status" value="7"/>
</dbReference>
<feature type="domain" description="Sushi" evidence="7">
    <location>
        <begin position="156"/>
        <end position="219"/>
    </location>
</feature>
<keyword evidence="2 5" id="KW-0768">Sushi</keyword>
<dbReference type="SUPFAM" id="SSF57535">
    <property type="entry name" value="Complement control module/SCR domain"/>
    <property type="match status" value="8"/>
</dbReference>
<feature type="disulfide bond" evidence="5">
    <location>
        <begin position="2297"/>
        <end position="2324"/>
    </location>
</feature>
<feature type="domain" description="Sushi" evidence="7">
    <location>
        <begin position="2265"/>
        <end position="2326"/>
    </location>
</feature>
<evidence type="ECO:0000256" key="6">
    <source>
        <dbReference type="SAM" id="SignalP"/>
    </source>
</evidence>
<sequence>MGTSSLFVVLLISSAASLEQICPSNILKKFLSDPQKAKEHYENGETVNVTCPADSDGDGYEYNNYDNSDGLDMKNIKVLTCNDGKWVGHYPECFSNCSKPDIDAILNPEYKMYAPGDHVTVMACKRTNASIEGDTTLICMADGTWIGSAICPKLHRSCNEQPPTISNAYITDVVLNEYTHGTVLRYKCSQAFDQMGKHSVTCNEGQWIPDSANLIQCIIGHCSHIYSRELDNMRVKNISGQVGTYAEFECYDGYELEGSAKILCMADRKWYPEIPKCKPISCPPPKQILNGRFIQEAYDGLLNIYQSTTRYDCDKGYRIVGPRFRKCQSDRTWSGNDTQCEEIVCENPSPPDNGKVYLTDNSLKIGSQIEYTCDENHMMEPISSQFAICTVHGHWSSPQPGCIKICKVRPLTHGSIYDNFRRKITANSYVLDNTQLTFSCYQGYEMYASGYETRGWLKCVNGTLLPGSPECRPRRCFVVLTTDLEYFNGQEKVLGNYIQSGTEVIAQCSNRTELVRSSSYLETDQVSVRCILGTLEPGSLACQDKRCTFTITRFENGHFRHRERGIDAGAKIPSSSNITLKCSKGYELYNNSNSMYLKLVQTDIKCYQGSFTSEIPSCEPKRCFIAPTPNLDYFIGEEKVLETFIQSGIVMNARCSNKTELFRSSSYLEDEKVNVSCYLGTLEPGSLVCKDKRCKIIATIDNGQFIDRGLVVGTEEKILSDSKIQLKCSEGYEPYNKAKNMYLMLEQTYIRCYQGSFTSEFPSCVPKRCFIAPTTNPEYFIGEDKVLETFIQSGIVMNARCSNKTELFRSSSYLEEEQVNVTCYLGKLEPESLVCKDKRCNIFATIDNGQFRKRGIAVGTGEKIFSDSYIQLNCSEGYELYNKTNSTYLKLDLIDIKCYQGSFTSEIPSCEPKQCLLEPPVNMEYFTEENTELLKYIDNGTQIKARCFDRMELVLSSSYLDKETDMQCIMGTLEPRTLECKGKRCNITHIENGKLVNGESEIDPRAMIGSNSRITLVCSDGFELYNESNSMYLGSNKTDILCYQGSFNVAIPKCNPKRCRVDKSLFLLSEVSYVEHGQNWTVRCPDNMELHLEGNYQNLEETSLVCNKGIWTPTLPMCIKKSCKPLVLTEAVTGFVAIGNKSTSDNVFPHDQSIQAVCKNGYRQQGIFTCQEGSWTGNSTCVPEVCSEPEFQFLVVKNGTLENEHTIFSHGAKLNASCGSSNTLHADTDIGGNGTLTECIHGEWKPKFSCKERCFIVPTTDLEYFIGQEKILENYIQSGTEMNARCSNKTELFLSSSYLETEQVDVRCTFGKLEPGSLVCQDKRCTIIITIIRNGHFRHSGRWIVAGEKIQSGSKIQLNCSDGYELYNKTNSMYLNSDQTDIECYQGSFTTEIPSCEPKRCFIVPTTDLDYFIGQEKVLENYIQSGTEMNARCSNKTELFLSSSYIEREQVDVKCILGTLKPGSPLCQDKRCTIVITRIRYGRFSHKGRSIFPGEKIPSGSNIQLNCSDGYELYNKTNSTYLNSDHTNIECYQGSFTTEIPSCEPKRCFIVPTTDLDYFIRQEKVLENYIQSGTDINARCSNKTELFLSSSYIEREQVDVKCILGTLKPGSPLCHDKRCTITIARVKNGHFRHRGTWIAQGEKIPSGSNRQFKCYDGYEIYNKTNSMYTKLEQTDIECYQGSFTTEIPSCEPKQCLIKPSSNLEYFIGQTKVLENYVDNGIMMRVRCSNRTELFRSSSYLESDQVSLKCNFGRLEPESPVCKDKRCNITNTAIVNGQLIHIGKVLVTRVKILSGSNITLKCFDGYELYNKTISVFLDLEETDIKCHQGSFTSEIPSCEPKRCRVDQSLFLLPKVQYIQHGQNWTVRCPDNMELHLEGNYKNLEEASMLCKKGIWTPTLPMCIKKRCKPPVLTEAVTSFVAIETNSTPENYFPHNQSVEVVCKEGYRPQGTFTCQEGIWTGNSTCEHETCKTIDVGRDITGFVVRDTKTKLGDFLPHSQSIEAVCDEGYRPHGIITCNAGKWLGNSTCETDVTRCVLKDPGMQIISLGNREFLKVGENANVSCKFGYQYVPNIFIKDASYEYDYGESKSTADPSEIPETEDNENLLTVSDGNYTCIENGKWEPELRFSCKQIVCDSFDVENLENGKIIYLPHYDYTVGTVASFHCDPGYTRHGPENRTCQIDGTWSGPCVTCQKNTHNSSVACLAPCVPLGARKTGSHPYEIGSIVKFHCLPSKMQDRESRSSSMNCTKNGDYASWKGNTIDCKEIICEKGDHYGFENGRVHYSSSVTTVGTEASFICNSGYYRIGPKSRTCQKDGTWSRGCVKCQKHQDNSDNCPVPCIPDGAKRIGSISYKIGSRIQLYCLKSNMNYTVERTCVKDGNVASWKGNNINCKAKCGQLTETYKVVHTGVVPGILSDKTVVELNCSGSLAPVQAECRKDHWHPHKPTCKYPCSLIPVKGTLYSYFVTKDLVSQGPIVSGRQIKVTCEDGFLPNNQTYNVSKCENGVWTPEIVKCEKTDTCSLSPVNGTLYSYFVTKDPVSQGPIVSGRQIKVTCEDGFLPNNQAYNVSRCVNGVWRPEIVKCKKTDTCKLIPDKGTKYNYYVTRDPVSQGPIASDRQIEVTCEDGFLPNTITYKVSRCVRGVWTPEIVKCVKTGNV</sequence>
<comment type="subcellular location">
    <subcellularLocation>
        <location evidence="1">Virion</location>
    </subcellularLocation>
</comment>
<comment type="caution">
    <text evidence="5">Lacks conserved residue(s) required for the propagation of feature annotation.</text>
</comment>
<feature type="chain" id="PRO_5044858419" description="Sushi domain-containing protein" evidence="6">
    <location>
        <begin position="18"/>
        <end position="2654"/>
    </location>
</feature>
<protein>
    <recommendedName>
        <fullName evidence="7">Sushi domain-containing protein</fullName>
    </recommendedName>
</protein>
<evidence type="ECO:0000256" key="2">
    <source>
        <dbReference type="ARBA" id="ARBA00022659"/>
    </source>
</evidence>
<evidence type="ECO:0000256" key="3">
    <source>
        <dbReference type="ARBA" id="ARBA00022729"/>
    </source>
</evidence>
<keyword evidence="3 6" id="KW-0732">Signal</keyword>
<dbReference type="PANTHER" id="PTHR45785:SF2">
    <property type="entry name" value="COMPLEMENT FACTOR H-RELATED"/>
    <property type="match status" value="1"/>
</dbReference>
<feature type="domain" description="Sushi" evidence="7">
    <location>
        <begin position="1904"/>
        <end position="1966"/>
    </location>
</feature>
<dbReference type="InterPro" id="IPR051503">
    <property type="entry name" value="ComplSys_Reg/VirEntry_Med"/>
</dbReference>
<feature type="domain" description="Sushi" evidence="7">
    <location>
        <begin position="280"/>
        <end position="342"/>
    </location>
</feature>
<evidence type="ECO:0000256" key="4">
    <source>
        <dbReference type="ARBA" id="ARBA00023157"/>
    </source>
</evidence>
<dbReference type="PROSITE" id="PS50923">
    <property type="entry name" value="SUSHI"/>
    <property type="match status" value="7"/>
</dbReference>
<comment type="caution">
    <text evidence="8">The sequence shown here is derived from an EMBL/GenBank/DDBJ whole genome shotgun (WGS) entry which is preliminary data.</text>
</comment>
<keyword evidence="9" id="KW-1185">Reference proteome</keyword>
<feature type="disulfide bond" evidence="5">
    <location>
        <begin position="2164"/>
        <end position="2191"/>
    </location>
</feature>
<feature type="signal peptide" evidence="6">
    <location>
        <begin position="1"/>
        <end position="17"/>
    </location>
</feature>
<keyword evidence="4 5" id="KW-1015">Disulfide bond</keyword>
<name>A0ABD3WCS8_SINWO</name>
<dbReference type="Gene3D" id="2.10.70.10">
    <property type="entry name" value="Complement Module, domain 1"/>
    <property type="match status" value="8"/>
</dbReference>
<feature type="domain" description="Sushi" evidence="7">
    <location>
        <begin position="2131"/>
        <end position="2193"/>
    </location>
</feature>
<feature type="disulfide bond" evidence="5">
    <location>
        <begin position="313"/>
        <end position="340"/>
    </location>
</feature>
<reference evidence="8 9" key="1">
    <citation type="submission" date="2024-11" db="EMBL/GenBank/DDBJ databases">
        <title>Chromosome-level genome assembly of the freshwater bivalve Anodonta woodiana.</title>
        <authorList>
            <person name="Chen X."/>
        </authorList>
    </citation>
    <scope>NUCLEOTIDE SEQUENCE [LARGE SCALE GENOMIC DNA]</scope>
    <source>
        <strain evidence="8">MN2024</strain>
        <tissue evidence="8">Gills</tissue>
    </source>
</reference>
<evidence type="ECO:0000259" key="7">
    <source>
        <dbReference type="PROSITE" id="PS50923"/>
    </source>
</evidence>
<evidence type="ECO:0000256" key="5">
    <source>
        <dbReference type="PROSITE-ProRule" id="PRU00302"/>
    </source>
</evidence>
<feature type="domain" description="Sushi" evidence="7">
    <location>
        <begin position="220"/>
        <end position="279"/>
    </location>
</feature>
<accession>A0ABD3WCS8</accession>
<dbReference type="SMART" id="SM00032">
    <property type="entry name" value="CCP"/>
    <property type="match status" value="26"/>
</dbReference>
<dbReference type="EMBL" id="JBJQND010000007">
    <property type="protein sequence ID" value="KAL3870553.1"/>
    <property type="molecule type" value="Genomic_DNA"/>
</dbReference>
<dbReference type="InterPro" id="IPR035976">
    <property type="entry name" value="Sushi/SCR/CCP_sf"/>
</dbReference>
<evidence type="ECO:0000313" key="9">
    <source>
        <dbReference type="Proteomes" id="UP001634394"/>
    </source>
</evidence>
<dbReference type="PANTHER" id="PTHR45785">
    <property type="entry name" value="COMPLEMENT FACTOR H-RELATED"/>
    <property type="match status" value="1"/>
</dbReference>
<gene>
    <name evidence="8" type="ORF">ACJMK2_038606</name>
</gene>
<evidence type="ECO:0000256" key="1">
    <source>
        <dbReference type="ARBA" id="ARBA00004328"/>
    </source>
</evidence>
<dbReference type="InterPro" id="IPR000436">
    <property type="entry name" value="Sushi_SCR_CCP_dom"/>
</dbReference>
<dbReference type="Proteomes" id="UP001634394">
    <property type="component" value="Unassembled WGS sequence"/>
</dbReference>
<feature type="domain" description="Sushi" evidence="7">
    <location>
        <begin position="343"/>
        <end position="404"/>
    </location>
</feature>
<evidence type="ECO:0000313" key="8">
    <source>
        <dbReference type="EMBL" id="KAL3870553.1"/>
    </source>
</evidence>
<proteinExistence type="predicted"/>
<feature type="disulfide bond" evidence="5">
    <location>
        <begin position="250"/>
        <end position="277"/>
    </location>
</feature>
<dbReference type="CDD" id="cd00033">
    <property type="entry name" value="CCP"/>
    <property type="match status" value="6"/>
</dbReference>
<organism evidence="8 9">
    <name type="scientific">Sinanodonta woodiana</name>
    <name type="common">Chinese pond mussel</name>
    <name type="synonym">Anodonta woodiana</name>
    <dbReference type="NCBI Taxonomy" id="1069815"/>
    <lineage>
        <taxon>Eukaryota</taxon>
        <taxon>Metazoa</taxon>
        <taxon>Spiralia</taxon>
        <taxon>Lophotrochozoa</taxon>
        <taxon>Mollusca</taxon>
        <taxon>Bivalvia</taxon>
        <taxon>Autobranchia</taxon>
        <taxon>Heteroconchia</taxon>
        <taxon>Palaeoheterodonta</taxon>
        <taxon>Unionida</taxon>
        <taxon>Unionoidea</taxon>
        <taxon>Unionidae</taxon>
        <taxon>Unioninae</taxon>
        <taxon>Sinanodonta</taxon>
    </lineage>
</organism>